<evidence type="ECO:0000313" key="2">
    <source>
        <dbReference type="EMBL" id="QJC56139.1"/>
    </source>
</evidence>
<protein>
    <recommendedName>
        <fullName evidence="1">DUF4376 domain-containing protein</fullName>
    </recommendedName>
</protein>
<dbReference type="Pfam" id="PF14301">
    <property type="entry name" value="DUF4376"/>
    <property type="match status" value="1"/>
</dbReference>
<gene>
    <name evidence="2" type="ORF">HC248_01425</name>
</gene>
<dbReference type="Proteomes" id="UP000502041">
    <property type="component" value="Chromosome"/>
</dbReference>
<evidence type="ECO:0000259" key="1">
    <source>
        <dbReference type="Pfam" id="PF14301"/>
    </source>
</evidence>
<accession>A0A6H2H8E0</accession>
<name>A0A6H2H8E0_9BURK</name>
<keyword evidence="3" id="KW-1185">Reference proteome</keyword>
<reference evidence="2 3" key="1">
    <citation type="submission" date="2020-04" db="EMBL/GenBank/DDBJ databases">
        <title>Complete genome of a Psychrophilic, Marine, Gas Vacuolate Bacterium Polaromonas vacuolata KCTC 22033T.</title>
        <authorList>
            <person name="Hwang K."/>
            <person name="Kim K.M."/>
        </authorList>
    </citation>
    <scope>NUCLEOTIDE SEQUENCE [LARGE SCALE GENOMIC DNA]</scope>
    <source>
        <strain evidence="2 3">KCTC 22033</strain>
    </source>
</reference>
<feature type="domain" description="DUF4376" evidence="1">
    <location>
        <begin position="88"/>
        <end position="197"/>
    </location>
</feature>
<dbReference type="KEGG" id="pvac:HC248_01425"/>
<dbReference type="InterPro" id="IPR025484">
    <property type="entry name" value="DUF4376"/>
</dbReference>
<sequence>MILFIKISGGNPIGHPIDPISLGALGIVATEQIIPLGYARFTRVPKPPETIDSDFLSLPYVWQGDNVTDKWEMFSRGIPTPEVQLQNQKAAQWLAIKAKRDSLSDNGGYKVVVDDVDKWFHSDAKSKTQQLGLVMAGAGIPSVPWKTMDGSFVTMSQALAGQVFQAAMGQDQALFSAAEQHNTAMLAAADPAAYDFSTGWPATFGGLAP</sequence>
<evidence type="ECO:0000313" key="3">
    <source>
        <dbReference type="Proteomes" id="UP000502041"/>
    </source>
</evidence>
<proteinExistence type="predicted"/>
<dbReference type="EMBL" id="CP051461">
    <property type="protein sequence ID" value="QJC56139.1"/>
    <property type="molecule type" value="Genomic_DNA"/>
</dbReference>
<organism evidence="2 3">
    <name type="scientific">Polaromonas vacuolata</name>
    <dbReference type="NCBI Taxonomy" id="37448"/>
    <lineage>
        <taxon>Bacteria</taxon>
        <taxon>Pseudomonadati</taxon>
        <taxon>Pseudomonadota</taxon>
        <taxon>Betaproteobacteria</taxon>
        <taxon>Burkholderiales</taxon>
        <taxon>Comamonadaceae</taxon>
        <taxon>Polaromonas</taxon>
    </lineage>
</organism>
<dbReference type="AlphaFoldDB" id="A0A6H2H8E0"/>